<gene>
    <name evidence="1" type="ORF">OHV25_31955</name>
</gene>
<reference evidence="1" key="1">
    <citation type="submission" date="2022-10" db="EMBL/GenBank/DDBJ databases">
        <title>The complete genomes of actinobacterial strains from the NBC collection.</title>
        <authorList>
            <person name="Joergensen T.S."/>
            <person name="Alvarez Arevalo M."/>
            <person name="Sterndorff E.B."/>
            <person name="Faurdal D."/>
            <person name="Vuksanovic O."/>
            <person name="Mourched A.-S."/>
            <person name="Charusanti P."/>
            <person name="Shaw S."/>
            <person name="Blin K."/>
            <person name="Weber T."/>
        </authorList>
    </citation>
    <scope>NUCLEOTIDE SEQUENCE</scope>
    <source>
        <strain evidence="1">NBC_00060</strain>
    </source>
</reference>
<proteinExistence type="predicted"/>
<organism evidence="1">
    <name type="scientific">Streptomyces sp. NBC_00060</name>
    <dbReference type="NCBI Taxonomy" id="2975636"/>
    <lineage>
        <taxon>Bacteria</taxon>
        <taxon>Bacillati</taxon>
        <taxon>Actinomycetota</taxon>
        <taxon>Actinomycetes</taxon>
        <taxon>Kitasatosporales</taxon>
        <taxon>Streptomycetaceae</taxon>
        <taxon>Streptomyces</taxon>
    </lineage>
</organism>
<dbReference type="EMBL" id="CP108253">
    <property type="protein sequence ID" value="WTU43866.1"/>
    <property type="molecule type" value="Genomic_DNA"/>
</dbReference>
<dbReference type="AlphaFoldDB" id="A0AAU2H6T0"/>
<dbReference type="PANTHER" id="PTHR42305:SF1">
    <property type="entry name" value="MEMBRANE PROTEIN RV1733C-RELATED"/>
    <property type="match status" value="1"/>
</dbReference>
<sequence>MRSAVGVWRWRQNPLRRRTDLVEAWVALAALVLMALASPVLGSLCGAVTDRALQRTVTREQRERHATTAVVVHQAHEHSALADAQGVGGREGRIRVVANWTAYDGSLHTGTVAAPRRSAPAGSTFRMWTDDRGMRTSRPLDSATAHAHAVFAGLGAAVAAAGLVEGIRRLVVWRLVRRRYARLDRAWAGYGPDWGRAGAGS</sequence>
<evidence type="ECO:0000313" key="1">
    <source>
        <dbReference type="EMBL" id="WTU43866.1"/>
    </source>
</evidence>
<dbReference type="InterPro" id="IPR039708">
    <property type="entry name" value="MT1774/Rv1733c-like"/>
</dbReference>
<accession>A0AAU2H6T0</accession>
<name>A0AAU2H6T0_9ACTN</name>
<dbReference type="PANTHER" id="PTHR42305">
    <property type="entry name" value="MEMBRANE PROTEIN RV1733C-RELATED"/>
    <property type="match status" value="1"/>
</dbReference>
<protein>
    <submittedName>
        <fullName evidence="1">Uncharacterized protein</fullName>
    </submittedName>
</protein>